<comment type="caution">
    <text evidence="1">The sequence shown here is derived from an EMBL/GenBank/DDBJ whole genome shotgun (WGS) entry which is preliminary data.</text>
</comment>
<organism evidence="1 2">
    <name type="scientific">Acinetobacter higginsii</name>
    <dbReference type="NCBI Taxonomy" id="70347"/>
    <lineage>
        <taxon>Bacteria</taxon>
        <taxon>Pseudomonadati</taxon>
        <taxon>Pseudomonadota</taxon>
        <taxon>Gammaproteobacteria</taxon>
        <taxon>Moraxellales</taxon>
        <taxon>Moraxellaceae</taxon>
        <taxon>Acinetobacter</taxon>
    </lineage>
</organism>
<proteinExistence type="predicted"/>
<dbReference type="EMBL" id="APPH01000006">
    <property type="protein sequence ID" value="ENV10218.1"/>
    <property type="molecule type" value="Genomic_DNA"/>
</dbReference>
<protein>
    <submittedName>
        <fullName evidence="1">Uncharacterized protein</fullName>
    </submittedName>
</protein>
<gene>
    <name evidence="1" type="ORF">F966_01391</name>
</gene>
<sequence length="89" mass="9394">MNITCPYCYSDNITRTTPPVKSINTYGSMAGTGIGTMISKSLPTPMSPLVGGLVGAVVGGLIDSLTQPSQPEVTATPYFHCNICQHNFQ</sequence>
<name>N8XS15_9GAMM</name>
<evidence type="ECO:0000313" key="1">
    <source>
        <dbReference type="EMBL" id="ENV10218.1"/>
    </source>
</evidence>
<dbReference type="AlphaFoldDB" id="N8XS15"/>
<dbReference type="RefSeq" id="WP_004803745.1">
    <property type="nucleotide sequence ID" value="NZ_KB849440.1"/>
</dbReference>
<dbReference type="Proteomes" id="UP000013209">
    <property type="component" value="Unassembled WGS sequence"/>
</dbReference>
<dbReference type="PATRIC" id="fig|1144672.3.peg.1331"/>
<dbReference type="HOGENOM" id="CLU_168742_0_0_6"/>
<reference evidence="1 2" key="1">
    <citation type="submission" date="2013-02" db="EMBL/GenBank/DDBJ databases">
        <title>The Genome Sequence of Acinetobacter sp. CIP 56.2.</title>
        <authorList>
            <consortium name="The Broad Institute Genome Sequencing Platform"/>
            <consortium name="The Broad Institute Genome Sequencing Center for Infectious Disease"/>
            <person name="Cerqueira G."/>
            <person name="Feldgarden M."/>
            <person name="Courvalin P."/>
            <person name="Perichon B."/>
            <person name="Grillot-Courvalin C."/>
            <person name="Clermont D."/>
            <person name="Rocha E."/>
            <person name="Yoon E.-J."/>
            <person name="Nemec A."/>
            <person name="Walker B."/>
            <person name="Young S.K."/>
            <person name="Zeng Q."/>
            <person name="Gargeya S."/>
            <person name="Fitzgerald M."/>
            <person name="Haas B."/>
            <person name="Abouelleil A."/>
            <person name="Alvarado L."/>
            <person name="Arachchi H.M."/>
            <person name="Berlin A.M."/>
            <person name="Chapman S.B."/>
            <person name="Dewar J."/>
            <person name="Goldberg J."/>
            <person name="Griggs A."/>
            <person name="Gujja S."/>
            <person name="Hansen M."/>
            <person name="Howarth C."/>
            <person name="Imamovic A."/>
            <person name="Larimer J."/>
            <person name="McCowan C."/>
            <person name="Murphy C."/>
            <person name="Neiman D."/>
            <person name="Pearson M."/>
            <person name="Priest M."/>
            <person name="Roberts A."/>
            <person name="Saif S."/>
            <person name="Shea T."/>
            <person name="Sisk P."/>
            <person name="Sykes S."/>
            <person name="Wortman J."/>
            <person name="Nusbaum C."/>
            <person name="Birren B."/>
        </authorList>
    </citation>
    <scope>NUCLEOTIDE SEQUENCE [LARGE SCALE GENOMIC DNA]</scope>
    <source>
        <strain evidence="1 2">CIP 56.2</strain>
    </source>
</reference>
<evidence type="ECO:0000313" key="2">
    <source>
        <dbReference type="Proteomes" id="UP000013209"/>
    </source>
</evidence>
<dbReference type="eggNOG" id="ENOG5031RYH">
    <property type="taxonomic scope" value="Bacteria"/>
</dbReference>
<accession>N8XS15</accession>